<keyword evidence="1" id="KW-0472">Membrane</keyword>
<feature type="transmembrane region" description="Helical" evidence="1">
    <location>
        <begin position="40"/>
        <end position="59"/>
    </location>
</feature>
<keyword evidence="1" id="KW-1133">Transmembrane helix</keyword>
<dbReference type="AlphaFoldDB" id="A0A6I4NG28"/>
<gene>
    <name evidence="2" type="ORF">GON26_01805</name>
</gene>
<keyword evidence="3" id="KW-1185">Reference proteome</keyword>
<accession>A0A6I4NG28</accession>
<dbReference type="EMBL" id="WSTB01000001">
    <property type="protein sequence ID" value="MWB93081.1"/>
    <property type="molecule type" value="Genomic_DNA"/>
</dbReference>
<organism evidence="2 3">
    <name type="scientific">Flavobacterium hydrocarbonoxydans</name>
    <dbReference type="NCBI Taxonomy" id="2683249"/>
    <lineage>
        <taxon>Bacteria</taxon>
        <taxon>Pseudomonadati</taxon>
        <taxon>Bacteroidota</taxon>
        <taxon>Flavobacteriia</taxon>
        <taxon>Flavobacteriales</taxon>
        <taxon>Flavobacteriaceae</taxon>
        <taxon>Flavobacterium</taxon>
    </lineage>
</organism>
<evidence type="ECO:0000313" key="3">
    <source>
        <dbReference type="Proteomes" id="UP000471501"/>
    </source>
</evidence>
<evidence type="ECO:0000256" key="1">
    <source>
        <dbReference type="SAM" id="Phobius"/>
    </source>
</evidence>
<protein>
    <submittedName>
        <fullName evidence="2">Uncharacterized protein</fullName>
    </submittedName>
</protein>
<dbReference type="Proteomes" id="UP000471501">
    <property type="component" value="Unassembled WGS sequence"/>
</dbReference>
<proteinExistence type="predicted"/>
<reference evidence="2 3" key="1">
    <citation type="submission" date="2019-12" db="EMBL/GenBank/DDBJ databases">
        <authorList>
            <person name="Kim Y.S."/>
        </authorList>
    </citation>
    <scope>NUCLEOTIDE SEQUENCE [LARGE SCALE GENOMIC DNA]</scope>
    <source>
        <strain evidence="2 3">GA093</strain>
    </source>
</reference>
<keyword evidence="1" id="KW-0812">Transmembrane</keyword>
<dbReference type="RefSeq" id="WP_160373004.1">
    <property type="nucleotide sequence ID" value="NZ_WSTB01000001.1"/>
</dbReference>
<comment type="caution">
    <text evidence="2">The sequence shown here is derived from an EMBL/GenBank/DDBJ whole genome shotgun (WGS) entry which is preliminary data.</text>
</comment>
<name>A0A6I4NG28_9FLAO</name>
<evidence type="ECO:0000313" key="2">
    <source>
        <dbReference type="EMBL" id="MWB93081.1"/>
    </source>
</evidence>
<sequence length="69" mass="7782">MKNIKNQITFSLSLFIVTVYVTQAFQPPAPGLPDQQDVRIDKGIVMLLIIGIILGIYLIRKSNRSKKQP</sequence>